<protein>
    <submittedName>
        <fullName evidence="2">Uncharacterized protein</fullName>
    </submittedName>
</protein>
<reference evidence="2" key="1">
    <citation type="submission" date="2020-10" db="EMBL/GenBank/DDBJ databases">
        <title>Connecting structure to function with the recovery of over 1000 high-quality activated sludge metagenome-assembled genomes encoding full-length rRNA genes using long-read sequencing.</title>
        <authorList>
            <person name="Singleton C.M."/>
            <person name="Petriglieri F."/>
            <person name="Kristensen J.M."/>
            <person name="Kirkegaard R.H."/>
            <person name="Michaelsen T.Y."/>
            <person name="Andersen M.H."/>
            <person name="Karst S.M."/>
            <person name="Dueholm M.S."/>
            <person name="Nielsen P.H."/>
            <person name="Albertsen M."/>
        </authorList>
    </citation>
    <scope>NUCLEOTIDE SEQUENCE</scope>
    <source>
        <strain evidence="2">Bjer_18-Q3-R1-45_BAT3C.347</strain>
    </source>
</reference>
<name>A0A9D7E160_9PROT</name>
<gene>
    <name evidence="2" type="ORF">IPH26_17525</name>
</gene>
<evidence type="ECO:0000313" key="2">
    <source>
        <dbReference type="EMBL" id="MBK6974655.1"/>
    </source>
</evidence>
<dbReference type="EMBL" id="JADJEV010000004">
    <property type="protein sequence ID" value="MBK6974655.1"/>
    <property type="molecule type" value="Genomic_DNA"/>
</dbReference>
<comment type="caution">
    <text evidence="2">The sequence shown here is derived from an EMBL/GenBank/DDBJ whole genome shotgun (WGS) entry which is preliminary data.</text>
</comment>
<dbReference type="Proteomes" id="UP000807785">
    <property type="component" value="Unassembled WGS sequence"/>
</dbReference>
<feature type="region of interest" description="Disordered" evidence="1">
    <location>
        <begin position="371"/>
        <end position="393"/>
    </location>
</feature>
<organism evidence="2 3">
    <name type="scientific">Candidatus Methylophosphatis roskildensis</name>
    <dbReference type="NCBI Taxonomy" id="2899263"/>
    <lineage>
        <taxon>Bacteria</taxon>
        <taxon>Pseudomonadati</taxon>
        <taxon>Pseudomonadota</taxon>
        <taxon>Betaproteobacteria</taxon>
        <taxon>Nitrosomonadales</taxon>
        <taxon>Sterolibacteriaceae</taxon>
        <taxon>Candidatus Methylophosphatis</taxon>
    </lineage>
</organism>
<evidence type="ECO:0000256" key="1">
    <source>
        <dbReference type="SAM" id="MobiDB-lite"/>
    </source>
</evidence>
<evidence type="ECO:0000313" key="3">
    <source>
        <dbReference type="Proteomes" id="UP000807785"/>
    </source>
</evidence>
<sequence length="393" mass="43686">MGGFEAEGVLRNRLIINADRLFWQAYQRPEHTMRLIIEARIDDGECDAKRDGNTIVAIVDRRDKDLSQLGLTLAEGRSLLAEVQSALVSRGVGAQIDAEIERDIAQQPQAIAGEALRQADNVSCVSVDSAWLRCCEKSETQARHVNIVAGRATFDNRAPRVYAYVHKEVGSAAARLDQFLRCNGVTPQERVSVISDDAGEFRKAVEGSQLARGRILDWFHIAMKFKAAENALFGCKQIEPLEREALKAEIRSAKWLVWHGKGGKAIARIKALDALLLPRQHYEFSTLWWNLHGITCYLRNNTPDLVNYGARHRKGLPISSSIAESAVNQVVSLRMAKKRQMRWTDAGAHRLVQIRVAVLNGKLSPSRLVRLGRTSNARSPRKMPSGATQALAA</sequence>
<proteinExistence type="predicted"/>
<accession>A0A9D7E160</accession>
<dbReference type="AlphaFoldDB" id="A0A9D7E160"/>